<sequence>MTEAVFGRKLEGRLALIWLDGVIQVKTWIPLPAYAKKHSLAVGALQKLLQAIKESPKYEELTRLCRLHDLEAEDGIMTLMYAILFNSCGAVSSTIITSVARFQTILEVERRDIQTSTLEALEKYENFTEESLGEMNFLESFLLEVLRLHPPVFDFWGVAKKNFTVSAGKKTEEVRKGEQLLGSCFWAQRDVSVFLRPGLFRCRRFLDDEEKKKHLLFSHGRFSEAATIDNHQCPGMDIAFILMKATLAVLLCHCSWELNGIPVWSDKTARFGKPDDLVSLQSFDFDSFEARRALGL</sequence>
<keyword evidence="7" id="KW-0349">Heme</keyword>
<dbReference type="InterPro" id="IPR036396">
    <property type="entry name" value="Cyt_P450_sf"/>
</dbReference>
<dbReference type="SUPFAM" id="SSF48264">
    <property type="entry name" value="Cytochrome P450"/>
    <property type="match status" value="1"/>
</dbReference>
<dbReference type="PANTHER" id="PTHR24286">
    <property type="entry name" value="CYTOCHROME P450 26"/>
    <property type="match status" value="1"/>
</dbReference>
<gene>
    <name evidence="8" type="primary">CYP26A1</name>
    <name evidence="8" type="ORF">BLAG_LOCUS20315</name>
</gene>
<dbReference type="GO" id="GO:0000249">
    <property type="term" value="F:C-22 sterol desaturase (NADPH) activity"/>
    <property type="evidence" value="ECO:0007669"/>
    <property type="project" value="UniProtKB-EC"/>
</dbReference>
<name>A0A8K0A2J5_BRALA</name>
<evidence type="ECO:0000256" key="6">
    <source>
        <dbReference type="ARBA" id="ARBA00039038"/>
    </source>
</evidence>
<dbReference type="Gene3D" id="1.10.630.10">
    <property type="entry name" value="Cytochrome P450"/>
    <property type="match status" value="1"/>
</dbReference>
<dbReference type="Proteomes" id="UP000838412">
    <property type="component" value="Chromosome 6"/>
</dbReference>
<dbReference type="AlphaFoldDB" id="A0A8K0A2J5"/>
<accession>A0A8K0A2J5</accession>
<dbReference type="EC" id="1.14.19.41" evidence="6"/>
<dbReference type="GO" id="GO:0004497">
    <property type="term" value="F:monooxygenase activity"/>
    <property type="evidence" value="ECO:0007669"/>
    <property type="project" value="InterPro"/>
</dbReference>
<dbReference type="InterPro" id="IPR002403">
    <property type="entry name" value="Cyt_P450_E_grp-IV"/>
</dbReference>
<dbReference type="Pfam" id="PF00067">
    <property type="entry name" value="p450"/>
    <property type="match status" value="1"/>
</dbReference>
<keyword evidence="9" id="KW-1185">Reference proteome</keyword>
<dbReference type="GO" id="GO:0020037">
    <property type="term" value="F:heme binding"/>
    <property type="evidence" value="ECO:0007669"/>
    <property type="project" value="InterPro"/>
</dbReference>
<comment type="cofactor">
    <cofactor evidence="1 7">
        <name>heme</name>
        <dbReference type="ChEBI" id="CHEBI:30413"/>
    </cofactor>
</comment>
<evidence type="ECO:0000256" key="2">
    <source>
        <dbReference type="ARBA" id="ARBA00010617"/>
    </source>
</evidence>
<dbReference type="GO" id="GO:0016125">
    <property type="term" value="P:sterol metabolic process"/>
    <property type="evidence" value="ECO:0007669"/>
    <property type="project" value="TreeGrafter"/>
</dbReference>
<evidence type="ECO:0000256" key="7">
    <source>
        <dbReference type="PIRSR" id="PIRSR602403-1"/>
    </source>
</evidence>
<dbReference type="OrthoDB" id="2789670at2759"/>
<proteinExistence type="inferred from homology"/>
<evidence type="ECO:0000256" key="5">
    <source>
        <dbReference type="ARBA" id="ARBA00023004"/>
    </source>
</evidence>
<keyword evidence="5 7" id="KW-0408">Iron</keyword>
<protein>
    <recommendedName>
        <fullName evidence="6">sterol 22-desaturase</fullName>
        <ecNumber evidence="6">1.14.19.41</ecNumber>
    </recommendedName>
</protein>
<dbReference type="EMBL" id="OV696691">
    <property type="protein sequence ID" value="CAH1266771.1"/>
    <property type="molecule type" value="Genomic_DNA"/>
</dbReference>
<keyword evidence="4" id="KW-0560">Oxidoreductase</keyword>
<dbReference type="PRINTS" id="PR00465">
    <property type="entry name" value="EP450IV"/>
</dbReference>
<organism evidence="8 9">
    <name type="scientific">Branchiostoma lanceolatum</name>
    <name type="common">Common lancelet</name>
    <name type="synonym">Amphioxus lanceolatum</name>
    <dbReference type="NCBI Taxonomy" id="7740"/>
    <lineage>
        <taxon>Eukaryota</taxon>
        <taxon>Metazoa</taxon>
        <taxon>Chordata</taxon>
        <taxon>Cephalochordata</taxon>
        <taxon>Leptocardii</taxon>
        <taxon>Amphioxiformes</taxon>
        <taxon>Branchiostomatidae</taxon>
        <taxon>Branchiostoma</taxon>
    </lineage>
</organism>
<evidence type="ECO:0000313" key="9">
    <source>
        <dbReference type="Proteomes" id="UP000838412"/>
    </source>
</evidence>
<reference evidence="8" key="1">
    <citation type="submission" date="2022-01" db="EMBL/GenBank/DDBJ databases">
        <authorList>
            <person name="Braso-Vives M."/>
        </authorList>
    </citation>
    <scope>NUCLEOTIDE SEQUENCE</scope>
</reference>
<dbReference type="GO" id="GO:0034653">
    <property type="term" value="P:retinoic acid catabolic process"/>
    <property type="evidence" value="ECO:0007669"/>
    <property type="project" value="UniProtKB-ARBA"/>
</dbReference>
<evidence type="ECO:0000256" key="1">
    <source>
        <dbReference type="ARBA" id="ARBA00001971"/>
    </source>
</evidence>
<evidence type="ECO:0000256" key="3">
    <source>
        <dbReference type="ARBA" id="ARBA00022723"/>
    </source>
</evidence>
<dbReference type="InterPro" id="IPR001128">
    <property type="entry name" value="Cyt_P450"/>
</dbReference>
<comment type="similarity">
    <text evidence="2">Belongs to the cytochrome P450 family.</text>
</comment>
<dbReference type="PANTHER" id="PTHR24286:SF228">
    <property type="entry name" value="C-22 STEROL DESATURASE ERG5"/>
    <property type="match status" value="1"/>
</dbReference>
<feature type="binding site" description="axial binding residue" evidence="7">
    <location>
        <position position="233"/>
    </location>
    <ligand>
        <name>heme</name>
        <dbReference type="ChEBI" id="CHEBI:30413"/>
    </ligand>
    <ligandPart>
        <name>Fe</name>
        <dbReference type="ChEBI" id="CHEBI:18248"/>
    </ligandPart>
</feature>
<keyword evidence="3 7" id="KW-0479">Metal-binding</keyword>
<evidence type="ECO:0000313" key="8">
    <source>
        <dbReference type="EMBL" id="CAH1266771.1"/>
    </source>
</evidence>
<evidence type="ECO:0000256" key="4">
    <source>
        <dbReference type="ARBA" id="ARBA00023002"/>
    </source>
</evidence>
<dbReference type="GO" id="GO:0005506">
    <property type="term" value="F:iron ion binding"/>
    <property type="evidence" value="ECO:0007669"/>
    <property type="project" value="InterPro"/>
</dbReference>